<name>A0A5C7BH78_9FLAO</name>
<comment type="caution">
    <text evidence="1">The sequence shown here is derived from an EMBL/GenBank/DDBJ whole genome shotgun (WGS) entry which is preliminary data.</text>
</comment>
<evidence type="ECO:0000313" key="1">
    <source>
        <dbReference type="EMBL" id="TXE18112.1"/>
    </source>
</evidence>
<dbReference type="STRING" id="1123037.GCA_000425305_01678"/>
<gene>
    <name evidence="1" type="ORF">ES692_07670</name>
</gene>
<proteinExistence type="predicted"/>
<dbReference type="AlphaFoldDB" id="A0A5C7BH78"/>
<dbReference type="OrthoDB" id="4535652at2"/>
<dbReference type="Proteomes" id="UP000321938">
    <property type="component" value="Unassembled WGS sequence"/>
</dbReference>
<dbReference type="RefSeq" id="WP_028871645.1">
    <property type="nucleotide sequence ID" value="NZ_VOSB01000009.1"/>
</dbReference>
<keyword evidence="2" id="KW-1185">Reference proteome</keyword>
<dbReference type="EMBL" id="VOSB01000009">
    <property type="protein sequence ID" value="TXE18112.1"/>
    <property type="molecule type" value="Genomic_DNA"/>
</dbReference>
<sequence length="207" mass="22694">MGGVIGRYALADMEADNETHDVRLFIAHDSPMQGANTPLSFQYFSRHALDEYVDAPILYGIGEVIVPTLISLTELLTLNNLSIPYASPLETLTIQDTPAAVQLNYSYVDILSNPISAINEQWQSELDAIGYPTQSRNIAISNGNECAVDHGFGPRAPFLEVHDDHNPDFFGDLLHLVVTPLIGAIASEYELVILGILPGSSKYFFDL</sequence>
<reference evidence="1 2" key="1">
    <citation type="submission" date="2019-08" db="EMBL/GenBank/DDBJ databases">
        <title>Genome of Psychroserpens burtonensis ACAM 167.</title>
        <authorList>
            <person name="Bowman J.P."/>
        </authorList>
    </citation>
    <scope>NUCLEOTIDE SEQUENCE [LARGE SCALE GENOMIC DNA]</scope>
    <source>
        <strain evidence="1 2">ACAM 167</strain>
    </source>
</reference>
<evidence type="ECO:0000313" key="2">
    <source>
        <dbReference type="Proteomes" id="UP000321938"/>
    </source>
</evidence>
<protein>
    <submittedName>
        <fullName evidence="1">Uncharacterized protein</fullName>
    </submittedName>
</protein>
<organism evidence="1 2">
    <name type="scientific">Psychroserpens burtonensis</name>
    <dbReference type="NCBI Taxonomy" id="49278"/>
    <lineage>
        <taxon>Bacteria</taxon>
        <taxon>Pseudomonadati</taxon>
        <taxon>Bacteroidota</taxon>
        <taxon>Flavobacteriia</taxon>
        <taxon>Flavobacteriales</taxon>
        <taxon>Flavobacteriaceae</taxon>
        <taxon>Psychroserpens</taxon>
    </lineage>
</organism>
<accession>A0A5C7BH78</accession>